<dbReference type="Proteomes" id="UP000030748">
    <property type="component" value="Unassembled WGS sequence"/>
</dbReference>
<accession>A0A022QFP6</accession>
<keyword evidence="2" id="KW-1185">Reference proteome</keyword>
<evidence type="ECO:0000313" key="2">
    <source>
        <dbReference type="Proteomes" id="UP000030748"/>
    </source>
</evidence>
<reference evidence="1 2" key="1">
    <citation type="journal article" date="2013" name="Proc. Natl. Acad. Sci. U.S.A.">
        <title>Fine-scale variation in meiotic recombination in Mimulus inferred from population shotgun sequencing.</title>
        <authorList>
            <person name="Hellsten U."/>
            <person name="Wright K.M."/>
            <person name="Jenkins J."/>
            <person name="Shu S."/>
            <person name="Yuan Y."/>
            <person name="Wessler S.R."/>
            <person name="Schmutz J."/>
            <person name="Willis J.H."/>
            <person name="Rokhsar D.S."/>
        </authorList>
    </citation>
    <scope>NUCLEOTIDE SEQUENCE [LARGE SCALE GENOMIC DNA]</scope>
    <source>
        <strain evidence="2">cv. DUN x IM62</strain>
    </source>
</reference>
<proteinExistence type="predicted"/>
<gene>
    <name evidence="1" type="ORF">MIMGU_mgv11b017100mg</name>
</gene>
<protein>
    <submittedName>
        <fullName evidence="1">Uncharacterized protein</fullName>
    </submittedName>
</protein>
<name>A0A022QFP6_ERYGU</name>
<dbReference type="AlphaFoldDB" id="A0A022QFP6"/>
<sequence>MLSVPVGMFRSDSLGDGMFLGIRPHKWVVVQIRPHKWVATAQVGGGANKWVVVNTAKKKWACIVLDGAYARVGLLLFVQCCALALLLVGQRCAFSGIAYGRAREWCLVRTGLSDPCSGSDGNLCAPLQSSVQVCLDRCRFPVLRTYRVGIVSVKSLVSSCVASFSRVRRGMDHEASVVFHIPDVTVPGLLAHGGTLDLSDAEN</sequence>
<organism evidence="1 2">
    <name type="scientific">Erythranthe guttata</name>
    <name type="common">Yellow monkey flower</name>
    <name type="synonym">Mimulus guttatus</name>
    <dbReference type="NCBI Taxonomy" id="4155"/>
    <lineage>
        <taxon>Eukaryota</taxon>
        <taxon>Viridiplantae</taxon>
        <taxon>Streptophyta</taxon>
        <taxon>Embryophyta</taxon>
        <taxon>Tracheophyta</taxon>
        <taxon>Spermatophyta</taxon>
        <taxon>Magnoliopsida</taxon>
        <taxon>eudicotyledons</taxon>
        <taxon>Gunneridae</taxon>
        <taxon>Pentapetalae</taxon>
        <taxon>asterids</taxon>
        <taxon>lamiids</taxon>
        <taxon>Lamiales</taxon>
        <taxon>Phrymaceae</taxon>
        <taxon>Erythranthe</taxon>
    </lineage>
</organism>
<dbReference type="EMBL" id="KI631612">
    <property type="protein sequence ID" value="EYU26781.1"/>
    <property type="molecule type" value="Genomic_DNA"/>
</dbReference>
<evidence type="ECO:0000313" key="1">
    <source>
        <dbReference type="EMBL" id="EYU26781.1"/>
    </source>
</evidence>